<keyword evidence="4" id="KW-0378">Hydrolase</keyword>
<evidence type="ECO:0000259" key="6">
    <source>
        <dbReference type="Pfam" id="PF03755"/>
    </source>
</evidence>
<dbReference type="InterPro" id="IPR013551">
    <property type="entry name" value="YicC-like_C"/>
</dbReference>
<dbReference type="InterPro" id="IPR013527">
    <property type="entry name" value="YicC-like_N"/>
</dbReference>
<sequence>MALRSMTGFARQEAVAQSVSLVWELKSVNGRGLDLRLRMPPGFEGLENGLRAKASARLSRGNVHGVLSVGAGTGASQRVVDEERLAQILAITDRLVAEGRARLPTADGLLQLKGVLDFGDRDDSVRPNEAVLAAADDAFAAALEGLVASRESEGRALETHLSGRLERIEALIEAARQDDARRPEVIRARIAEQVARLHGESFDEARLHQEAAIIAVRADIGEEIDRLASHASAIRDLLATDEAVGRRLDFLTQEMNRESNTICSKSNAVSLSAIGLELKVVVDQFREQVQNVE</sequence>
<keyword evidence="9" id="KW-1185">Reference proteome</keyword>
<dbReference type="EMBL" id="FWXR01000003">
    <property type="protein sequence ID" value="SMC50932.1"/>
    <property type="molecule type" value="Genomic_DNA"/>
</dbReference>
<dbReference type="GO" id="GO:0016787">
    <property type="term" value="F:hydrolase activity"/>
    <property type="evidence" value="ECO:0007669"/>
    <property type="project" value="UniProtKB-KW"/>
</dbReference>
<dbReference type="Pfam" id="PF03755">
    <property type="entry name" value="YicC-like_N"/>
    <property type="match status" value="1"/>
</dbReference>
<accession>A0A1W1ZRU8</accession>
<proteinExistence type="inferred from homology"/>
<dbReference type="InterPro" id="IPR005229">
    <property type="entry name" value="YicC/YloC-like"/>
</dbReference>
<feature type="domain" description="Endoribonuclease YicC-like N-terminal" evidence="6">
    <location>
        <begin position="3"/>
        <end position="158"/>
    </location>
</feature>
<name>A0A1W1ZRU8_9HYPH</name>
<evidence type="ECO:0000256" key="2">
    <source>
        <dbReference type="ARBA" id="ARBA00022722"/>
    </source>
</evidence>
<organism evidence="8 9">
    <name type="scientific">Fulvimarina manganoxydans</name>
    <dbReference type="NCBI Taxonomy" id="937218"/>
    <lineage>
        <taxon>Bacteria</taxon>
        <taxon>Pseudomonadati</taxon>
        <taxon>Pseudomonadota</taxon>
        <taxon>Alphaproteobacteria</taxon>
        <taxon>Hyphomicrobiales</taxon>
        <taxon>Aurantimonadaceae</taxon>
        <taxon>Fulvimarina</taxon>
    </lineage>
</organism>
<evidence type="ECO:0000256" key="4">
    <source>
        <dbReference type="ARBA" id="ARBA00022801"/>
    </source>
</evidence>
<dbReference type="STRING" id="937218.SAMN06297251_10361"/>
<dbReference type="AlphaFoldDB" id="A0A1W1ZRU8"/>
<dbReference type="PANTHER" id="PTHR30636:SF3">
    <property type="entry name" value="UPF0701 PROTEIN YICC"/>
    <property type="match status" value="1"/>
</dbReference>
<evidence type="ECO:0000256" key="3">
    <source>
        <dbReference type="ARBA" id="ARBA00022759"/>
    </source>
</evidence>
<feature type="domain" description="Endoribonuclease YicC-like C-terminal" evidence="7">
    <location>
        <begin position="179"/>
        <end position="293"/>
    </location>
</feature>
<evidence type="ECO:0000256" key="1">
    <source>
        <dbReference type="ARBA" id="ARBA00001968"/>
    </source>
</evidence>
<evidence type="ECO:0000256" key="5">
    <source>
        <dbReference type="ARBA" id="ARBA00035648"/>
    </source>
</evidence>
<reference evidence="8 9" key="1">
    <citation type="submission" date="2017-04" db="EMBL/GenBank/DDBJ databases">
        <authorList>
            <person name="Afonso C.L."/>
            <person name="Miller P.J."/>
            <person name="Scott M.A."/>
            <person name="Spackman E."/>
            <person name="Goraichik I."/>
            <person name="Dimitrov K.M."/>
            <person name="Suarez D.L."/>
            <person name="Swayne D.E."/>
        </authorList>
    </citation>
    <scope>NUCLEOTIDE SEQUENCE [LARGE SCALE GENOMIC DNA]</scope>
    <source>
        <strain evidence="8 9">CGMCC 1.10972</strain>
    </source>
</reference>
<comment type="cofactor">
    <cofactor evidence="1">
        <name>a divalent metal cation</name>
        <dbReference type="ChEBI" id="CHEBI:60240"/>
    </cofactor>
</comment>
<dbReference type="PANTHER" id="PTHR30636">
    <property type="entry name" value="UPF0701 PROTEIN YICC"/>
    <property type="match status" value="1"/>
</dbReference>
<dbReference type="Proteomes" id="UP000192656">
    <property type="component" value="Unassembled WGS sequence"/>
</dbReference>
<comment type="similarity">
    <text evidence="5">Belongs to the YicC/YloC family.</text>
</comment>
<dbReference type="RefSeq" id="WP_084408898.1">
    <property type="nucleotide sequence ID" value="NZ_FWXR01000003.1"/>
</dbReference>
<dbReference type="NCBIfam" id="TIGR00255">
    <property type="entry name" value="YicC/YloC family endoribonuclease"/>
    <property type="match status" value="1"/>
</dbReference>
<dbReference type="OrthoDB" id="9771229at2"/>
<evidence type="ECO:0000259" key="7">
    <source>
        <dbReference type="Pfam" id="PF08340"/>
    </source>
</evidence>
<keyword evidence="2" id="KW-0540">Nuclease</keyword>
<protein>
    <submittedName>
        <fullName evidence="8">TIGR00255 family protein</fullName>
    </submittedName>
</protein>
<dbReference type="Pfam" id="PF08340">
    <property type="entry name" value="YicC-like_C"/>
    <property type="match status" value="1"/>
</dbReference>
<evidence type="ECO:0000313" key="9">
    <source>
        <dbReference type="Proteomes" id="UP000192656"/>
    </source>
</evidence>
<keyword evidence="3" id="KW-0255">Endonuclease</keyword>
<evidence type="ECO:0000313" key="8">
    <source>
        <dbReference type="EMBL" id="SMC50932.1"/>
    </source>
</evidence>
<gene>
    <name evidence="8" type="ORF">SAMN06297251_10361</name>
</gene>
<dbReference type="GO" id="GO:0004521">
    <property type="term" value="F:RNA endonuclease activity"/>
    <property type="evidence" value="ECO:0007669"/>
    <property type="project" value="InterPro"/>
</dbReference>